<keyword evidence="6" id="KW-0547">Nucleotide-binding</keyword>
<dbReference type="InterPro" id="IPR000403">
    <property type="entry name" value="PI3/4_kinase_cat_dom"/>
</dbReference>
<dbReference type="InterPro" id="IPR050517">
    <property type="entry name" value="DDR_Repair_Kinase"/>
</dbReference>
<proteinExistence type="inferred from homology"/>
<dbReference type="STRING" id="1295533.A0A1E3HQQ2"/>
<evidence type="ECO:0000259" key="16">
    <source>
        <dbReference type="PROSITE" id="PS51189"/>
    </source>
</evidence>
<dbReference type="Gene3D" id="1.25.10.10">
    <property type="entry name" value="Leucine-rich Repeat Variant"/>
    <property type="match status" value="1"/>
</dbReference>
<dbReference type="InterPro" id="IPR057564">
    <property type="entry name" value="HEAT_ATR"/>
</dbReference>
<dbReference type="InterPro" id="IPR016024">
    <property type="entry name" value="ARM-type_fold"/>
</dbReference>
<comment type="caution">
    <text evidence="18">The sequence shown here is derived from an EMBL/GenBank/DDBJ whole genome shotgun (WGS) entry which is preliminary data.</text>
</comment>
<dbReference type="SUPFAM" id="SSF48452">
    <property type="entry name" value="TPR-like"/>
    <property type="match status" value="1"/>
</dbReference>
<keyword evidence="7" id="KW-0227">DNA damage</keyword>
<keyword evidence="10" id="KW-0234">DNA repair</keyword>
<dbReference type="InterPro" id="IPR056802">
    <property type="entry name" value="ATR-like_M-HEAT"/>
</dbReference>
<dbReference type="InterPro" id="IPR011009">
    <property type="entry name" value="Kinase-like_dom_sf"/>
</dbReference>
<dbReference type="Pfam" id="PF25030">
    <property type="entry name" value="M-HEAT_ATR"/>
    <property type="match status" value="1"/>
</dbReference>
<dbReference type="EMBL" id="AWGJ01000006">
    <property type="protein sequence ID" value="ODN78693.1"/>
    <property type="molecule type" value="Genomic_DNA"/>
</dbReference>
<feature type="region of interest" description="Disordered" evidence="14">
    <location>
        <begin position="356"/>
        <end position="385"/>
    </location>
</feature>
<gene>
    <name evidence="18" type="ORF">L202_04270</name>
</gene>
<dbReference type="GO" id="GO:0005634">
    <property type="term" value="C:nucleus"/>
    <property type="evidence" value="ECO:0007669"/>
    <property type="project" value="UniProtKB-SubCell"/>
</dbReference>
<dbReference type="PROSITE" id="PS50290">
    <property type="entry name" value="PI3_4_KINASE_3"/>
    <property type="match status" value="1"/>
</dbReference>
<evidence type="ECO:0000313" key="18">
    <source>
        <dbReference type="EMBL" id="ODN78693.1"/>
    </source>
</evidence>
<evidence type="ECO:0000313" key="19">
    <source>
        <dbReference type="Proteomes" id="UP000094065"/>
    </source>
</evidence>
<dbReference type="PANTHER" id="PTHR11139:SF125">
    <property type="entry name" value="SERINE_THREONINE-PROTEIN KINASE MEC1"/>
    <property type="match status" value="1"/>
</dbReference>
<dbReference type="Pfam" id="PF08064">
    <property type="entry name" value="UME"/>
    <property type="match status" value="1"/>
</dbReference>
<comment type="catalytic activity">
    <reaction evidence="12">
        <text>L-threonyl-[protein] + ATP = O-phospho-L-threonyl-[protein] + ADP + H(+)</text>
        <dbReference type="Rhea" id="RHEA:46608"/>
        <dbReference type="Rhea" id="RHEA-COMP:11060"/>
        <dbReference type="Rhea" id="RHEA-COMP:11605"/>
        <dbReference type="ChEBI" id="CHEBI:15378"/>
        <dbReference type="ChEBI" id="CHEBI:30013"/>
        <dbReference type="ChEBI" id="CHEBI:30616"/>
        <dbReference type="ChEBI" id="CHEBI:61977"/>
        <dbReference type="ChEBI" id="CHEBI:456216"/>
        <dbReference type="EC" id="2.7.11.1"/>
    </reaction>
</comment>
<evidence type="ECO:0000256" key="5">
    <source>
        <dbReference type="ARBA" id="ARBA00022679"/>
    </source>
</evidence>
<dbReference type="SMART" id="SM00802">
    <property type="entry name" value="UME"/>
    <property type="match status" value="1"/>
</dbReference>
<dbReference type="EC" id="2.7.11.1" evidence="3"/>
<dbReference type="SUPFAM" id="SSF48371">
    <property type="entry name" value="ARM repeat"/>
    <property type="match status" value="1"/>
</dbReference>
<dbReference type="PANTHER" id="PTHR11139">
    <property type="entry name" value="ATAXIA TELANGIECTASIA MUTATED ATM -RELATED"/>
    <property type="match status" value="1"/>
</dbReference>
<dbReference type="InterPro" id="IPR003151">
    <property type="entry name" value="PIK-rel_kinase_FAT"/>
</dbReference>
<keyword evidence="19" id="KW-1185">Reference proteome</keyword>
<evidence type="ECO:0000256" key="2">
    <source>
        <dbReference type="ARBA" id="ARBA00010769"/>
    </source>
</evidence>
<dbReference type="RefSeq" id="XP_018993739.1">
    <property type="nucleotide sequence ID" value="XM_019138302.1"/>
</dbReference>
<name>A0A1E3HQQ2_9TREE</name>
<evidence type="ECO:0000256" key="10">
    <source>
        <dbReference type="ARBA" id="ARBA00023204"/>
    </source>
</evidence>
<dbReference type="InterPro" id="IPR012993">
    <property type="entry name" value="UME"/>
</dbReference>
<dbReference type="GO" id="GO:0005524">
    <property type="term" value="F:ATP binding"/>
    <property type="evidence" value="ECO:0007669"/>
    <property type="project" value="UniProtKB-KW"/>
</dbReference>
<dbReference type="InterPro" id="IPR014009">
    <property type="entry name" value="PIK_FAT"/>
</dbReference>
<dbReference type="CDD" id="cd00892">
    <property type="entry name" value="PIKKc_ATR"/>
    <property type="match status" value="1"/>
</dbReference>
<evidence type="ECO:0000256" key="13">
    <source>
        <dbReference type="ARBA" id="ARBA00048679"/>
    </source>
</evidence>
<sequence>MPAALPATQYAAAPPHIQSLLPRLLKEGLTPGSAHGQSRPGELVQVLLEHCILKPLSSGTPVDPQQSSYTLAIIDSQTASNPSYLLDIFADAPFYQWLLPRLIYIASISRLPLLADEASAAVVSVIRGIARDSSEASDPSVLGGPARAAKILDSIILFCQDILDYRDAKLFHCQCLPSNCASLLCSLSIVVQLDLTFSSAFQSTACNMLSQAIPLIQTDDLQTRFIRAVTSAISSGRFEGVTKACASLAGVTFSNDLEGQIALKDFYKNISLAHEEIRVEVWWCLYQRVHTLDMTDDCVGYPAINHLLTSIPPRLPHSSIQEALESEGIIKIWLAKAREIADSTGDPSKERRIQAFRRHETHETDLPSLPSKKRKRNNGEATVRQDLEKLYPDTAGAEDLVDILLRQEESLAPLAPMMPRIVCEIAGEHRHTPSVSPRQLKPNVLDLWLKVAVTDLSMMNALAAIFMHTPAKVVATSMHIAERAAIMDVISSGLLDSDRGMRVATSRALVSLFIAQDSHPDPRVAKRNQHGYIDALVPVLKPLATGEVATLALGEIGRYAERDALCSVLRLLLEQLGSSHEHLRSVAYAALVNLAKARKKTPYALLNPFLDRISVVLAESIQRSPEMVAETTSFLKSSRQILFSASLQHVVPALVLSRNLDALSTVAGIVKQNIGVAIMDNMAHVLAHIFVHPSKINTTLDFLVKTMRSITDSSISVQSMMRSCTVDFCVILVIQLGDEDPNVRDAAQKGLKKAKEYSEEKKTSNQDVGAFLKPHMAGIISQLNDMLHGALGKKTASEKCKMIRSLGELIKMAGDSMTSFSPQIMASLQSTLGVKELRLETLNTWLTFVDTLRFRNVGPFVGRTTGALVTNWPSFDSEAKQVAKRIVDLIASNTKELKEFTDEVVGMDHIPELRHAAATLAGPGKKAPVSVRISKVLDRAASNNVAISTASMNELKRLLLQHQNDVLKLAQGDTFDAIAAKIMSVLFTVATRDGDYDELRDLSYECMGILGALDPDRLGYQSESGTVLLMSNFNDSQESINFALHLVRDLLVDAFRATNDTTHQTYLAFAIQELLRFCGFTIKVVAQDSRGVDPQILSRWASFPKDQLETLTPLLETRFSLRDSTARTFVYPIYASTNTYREWLQGWTTDLINKVMSMPGQGRAEADSKSIFGVFKGIILKHQDVTVAHHMLPHLVLNVLLSNNQLYNDEISLEINTVLQDQVQPSGPTGRRSLAAQVIFDLMDHLSKWLRLTRVKPDKSERSVKGKPVEQVLNSIETELMAHAAMNSKAYARSLRSFEERVVQLTREGRARDDLQQYYENLHHIYAELDEPDGMEGVSTFVISPTLEHQIREHESTGRWTAAQSCWEVRLQQSPDDVTLHHGLLKCLRNLGHYDTLRTHIRGVLSRHPEWRAPLVQLEAEAAWIIGDWDTVRLVGKDCPPIGKALLALHENQDLKIVLKQVRSEVGIGITGKGYNSAQDALLQLHMIHEISMINETKTRIETTPRNANRQAIIQAGVRSLNKALEDRFHTTSPAFRTREAILSVRRTAYGLMNTPSLNPEIGDAWILSSKIARKAGYEQTAYSATLQAVSASAPFVFVQQAKLRRAQGSVLKALTDLENALASEKRKLSGKGTNDDDMNQQIKMAKAVLLMARWANETDRFELNEIITRYKEAINFCDNLESPYYHFGHFYDSLTGETKEKWVDRRDAMEMLTSHSTVFKYHTVLMYSKALRYGVKYIFQTMPRMLTIWLDLGETTDTRKDKYVKSIHDTIHKAARELPPYQFFMAFPQIVSRIMHPDPNVFKELREIMVRVLCQYPQQALWPMVGVMQSNQIERKNMCRKVLDKAIPIAKAVQDADAFCSTLLRLADHPPDDKKYKSLKNDFPYVLRVLPSTMILPLQDALTCPLPTSSDTVQTHTPFPSEPIEIKNIADRVEMMSSLVKPKKLMFIGSDGKEYPFLCKPHDDLRKDARLMDLNSMINKLLKRASESRKRQLYVRTYAVMPLNEECGLLEWVANTAPFKSILEKCYARYGKRVWVSDVGLMQTKLIHHLRSSTVIIKRPWAMHASKIWTRYQPTRFNEWFLTTWPEPSAWMASRSAYSRTLAVMSMIGYVLGLGDRHGENILFDGLTGDTVHVDLNCLFEKGTTFEIPERVPFRLTQNLVGALGVTGVEGVYRKAGEITLDILRSNSDSLMSVLEAFVHDPLVEWARSGRGKKSAEKDVRDIRHSADRNLRPIKRKLRGIMKEKDDKNTVLSVPSQVDYLIKEATSPNNLGLMYLGWAPWL</sequence>
<keyword evidence="5" id="KW-0808">Transferase</keyword>
<accession>A0A1E3HQQ2</accession>
<dbReference type="PROSITE" id="PS51189">
    <property type="entry name" value="FAT"/>
    <property type="match status" value="1"/>
</dbReference>
<keyword evidence="4" id="KW-0723">Serine/threonine-protein kinase</keyword>
<dbReference type="GO" id="GO:0000077">
    <property type="term" value="P:DNA damage checkpoint signaling"/>
    <property type="evidence" value="ECO:0007669"/>
    <property type="project" value="TreeGrafter"/>
</dbReference>
<dbReference type="GO" id="GO:0005694">
    <property type="term" value="C:chromosome"/>
    <property type="evidence" value="ECO:0007669"/>
    <property type="project" value="TreeGrafter"/>
</dbReference>
<evidence type="ECO:0000256" key="3">
    <source>
        <dbReference type="ARBA" id="ARBA00012513"/>
    </source>
</evidence>
<comment type="subcellular location">
    <subcellularLocation>
        <location evidence="1">Nucleus</location>
    </subcellularLocation>
</comment>
<feature type="compositionally biased region" description="Basic and acidic residues" evidence="14">
    <location>
        <begin position="356"/>
        <end position="365"/>
    </location>
</feature>
<dbReference type="Proteomes" id="UP000094065">
    <property type="component" value="Unassembled WGS sequence"/>
</dbReference>
<keyword evidence="11" id="KW-0539">Nucleus</keyword>
<dbReference type="OrthoDB" id="381190at2759"/>
<evidence type="ECO:0000256" key="6">
    <source>
        <dbReference type="ARBA" id="ARBA00022741"/>
    </source>
</evidence>
<dbReference type="PROSITE" id="PS51190">
    <property type="entry name" value="FATC"/>
    <property type="match status" value="1"/>
</dbReference>
<comment type="catalytic activity">
    <reaction evidence="13">
        <text>L-seryl-[protein] + ATP = O-phospho-L-seryl-[protein] + ADP + H(+)</text>
        <dbReference type="Rhea" id="RHEA:17989"/>
        <dbReference type="Rhea" id="RHEA-COMP:9863"/>
        <dbReference type="Rhea" id="RHEA-COMP:11604"/>
        <dbReference type="ChEBI" id="CHEBI:15378"/>
        <dbReference type="ChEBI" id="CHEBI:29999"/>
        <dbReference type="ChEBI" id="CHEBI:30616"/>
        <dbReference type="ChEBI" id="CHEBI:83421"/>
        <dbReference type="ChEBI" id="CHEBI:456216"/>
        <dbReference type="EC" id="2.7.11.1"/>
    </reaction>
</comment>
<dbReference type="PROSITE" id="PS00916">
    <property type="entry name" value="PI3_4_KINASE_2"/>
    <property type="match status" value="1"/>
</dbReference>
<evidence type="ECO:0000256" key="9">
    <source>
        <dbReference type="ARBA" id="ARBA00022840"/>
    </source>
</evidence>
<evidence type="ECO:0000256" key="14">
    <source>
        <dbReference type="SAM" id="MobiDB-lite"/>
    </source>
</evidence>
<keyword evidence="8" id="KW-0418">Kinase</keyword>
<dbReference type="Pfam" id="PF02259">
    <property type="entry name" value="FAT"/>
    <property type="match status" value="1"/>
</dbReference>
<dbReference type="GO" id="GO:0004674">
    <property type="term" value="F:protein serine/threonine kinase activity"/>
    <property type="evidence" value="ECO:0007669"/>
    <property type="project" value="UniProtKB-KW"/>
</dbReference>
<dbReference type="Gene3D" id="3.30.1010.10">
    <property type="entry name" value="Phosphatidylinositol 3-kinase Catalytic Subunit, Chain A, domain 4"/>
    <property type="match status" value="1"/>
</dbReference>
<dbReference type="Gene3D" id="1.10.1070.11">
    <property type="entry name" value="Phosphatidylinositol 3-/4-kinase, catalytic domain"/>
    <property type="match status" value="1"/>
</dbReference>
<dbReference type="SMART" id="SM01343">
    <property type="entry name" value="FATC"/>
    <property type="match status" value="1"/>
</dbReference>
<evidence type="ECO:0000256" key="12">
    <source>
        <dbReference type="ARBA" id="ARBA00047899"/>
    </source>
</evidence>
<evidence type="ECO:0000256" key="7">
    <source>
        <dbReference type="ARBA" id="ARBA00022763"/>
    </source>
</evidence>
<reference evidence="18 19" key="1">
    <citation type="submission" date="2016-06" db="EMBL/GenBank/DDBJ databases">
        <title>Evolution of pathogenesis and genome organization in the Tremellales.</title>
        <authorList>
            <person name="Cuomo C."/>
            <person name="Litvintseva A."/>
            <person name="Heitman J."/>
            <person name="Chen Y."/>
            <person name="Sun S."/>
            <person name="Springer D."/>
            <person name="Dromer F."/>
            <person name="Young S."/>
            <person name="Zeng Q."/>
            <person name="Chapman S."/>
            <person name="Gujja S."/>
            <person name="Saif S."/>
            <person name="Birren B."/>
        </authorList>
    </citation>
    <scope>NUCLEOTIDE SEQUENCE [LARGE SCALE GENOMIC DNA]</scope>
    <source>
        <strain evidence="18 19">CBS 6039</strain>
    </source>
</reference>
<dbReference type="Pfam" id="PF23593">
    <property type="entry name" value="HEAT_ATR"/>
    <property type="match status" value="1"/>
</dbReference>
<evidence type="ECO:0000256" key="1">
    <source>
        <dbReference type="ARBA" id="ARBA00004123"/>
    </source>
</evidence>
<dbReference type="GO" id="GO:0000723">
    <property type="term" value="P:telomere maintenance"/>
    <property type="evidence" value="ECO:0007669"/>
    <property type="project" value="TreeGrafter"/>
</dbReference>
<dbReference type="GeneID" id="30155579"/>
<dbReference type="InterPro" id="IPR003152">
    <property type="entry name" value="FATC_dom"/>
</dbReference>
<feature type="domain" description="FAT" evidence="16">
    <location>
        <begin position="1280"/>
        <end position="1831"/>
    </location>
</feature>
<dbReference type="SMART" id="SM00146">
    <property type="entry name" value="PI3Kc"/>
    <property type="match status" value="1"/>
</dbReference>
<dbReference type="InterPro" id="IPR036940">
    <property type="entry name" value="PI3/4_kinase_cat_sf"/>
</dbReference>
<dbReference type="GO" id="GO:0006281">
    <property type="term" value="P:DNA repair"/>
    <property type="evidence" value="ECO:0007669"/>
    <property type="project" value="UniProtKB-KW"/>
</dbReference>
<feature type="domain" description="PI3K/PI4K catalytic" evidence="15">
    <location>
        <begin position="1930"/>
        <end position="2247"/>
    </location>
</feature>
<dbReference type="Pfam" id="PF00454">
    <property type="entry name" value="PI3_PI4_kinase"/>
    <property type="match status" value="1"/>
</dbReference>
<evidence type="ECO:0000259" key="15">
    <source>
        <dbReference type="PROSITE" id="PS50290"/>
    </source>
</evidence>
<evidence type="ECO:0000259" key="17">
    <source>
        <dbReference type="PROSITE" id="PS51190"/>
    </source>
</evidence>
<dbReference type="InterPro" id="IPR018936">
    <property type="entry name" value="PI3/4_kinase_CS"/>
</dbReference>
<feature type="domain" description="FATC" evidence="17">
    <location>
        <begin position="2251"/>
        <end position="2283"/>
    </location>
</feature>
<dbReference type="SUPFAM" id="SSF56112">
    <property type="entry name" value="Protein kinase-like (PK-like)"/>
    <property type="match status" value="1"/>
</dbReference>
<evidence type="ECO:0000256" key="8">
    <source>
        <dbReference type="ARBA" id="ARBA00022777"/>
    </source>
</evidence>
<protein>
    <recommendedName>
        <fullName evidence="3">non-specific serine/threonine protein kinase</fullName>
        <ecNumber evidence="3">2.7.11.1</ecNumber>
    </recommendedName>
</protein>
<comment type="similarity">
    <text evidence="2">Belongs to the PI3/PI4-kinase family. ATM subfamily.</text>
</comment>
<evidence type="ECO:0000256" key="4">
    <source>
        <dbReference type="ARBA" id="ARBA00022527"/>
    </source>
</evidence>
<organism evidence="18 19">
    <name type="scientific">Cryptococcus amylolentus CBS 6039</name>
    <dbReference type="NCBI Taxonomy" id="1295533"/>
    <lineage>
        <taxon>Eukaryota</taxon>
        <taxon>Fungi</taxon>
        <taxon>Dikarya</taxon>
        <taxon>Basidiomycota</taxon>
        <taxon>Agaricomycotina</taxon>
        <taxon>Tremellomycetes</taxon>
        <taxon>Tremellales</taxon>
        <taxon>Cryptococcaceae</taxon>
        <taxon>Cryptococcus</taxon>
    </lineage>
</organism>
<dbReference type="Pfam" id="PF02260">
    <property type="entry name" value="FATC"/>
    <property type="match status" value="1"/>
</dbReference>
<keyword evidence="9" id="KW-0067">ATP-binding</keyword>
<dbReference type="InterPro" id="IPR011990">
    <property type="entry name" value="TPR-like_helical_dom_sf"/>
</dbReference>
<dbReference type="InterPro" id="IPR011989">
    <property type="entry name" value="ARM-like"/>
</dbReference>
<evidence type="ECO:0000256" key="11">
    <source>
        <dbReference type="ARBA" id="ARBA00023242"/>
    </source>
</evidence>
<dbReference type="Gene3D" id="1.25.40.10">
    <property type="entry name" value="Tetratricopeptide repeat domain"/>
    <property type="match status" value="1"/>
</dbReference>